<keyword evidence="2" id="KW-0812">Transmembrane</keyword>
<evidence type="ECO:0000256" key="2">
    <source>
        <dbReference type="SAM" id="Phobius"/>
    </source>
</evidence>
<reference evidence="4" key="1">
    <citation type="submission" date="2016-11" db="UniProtKB">
        <authorList>
            <consortium name="WormBaseParasite"/>
        </authorList>
    </citation>
    <scope>IDENTIFICATION</scope>
</reference>
<sequence>MTIVAEHSIGRVRQEEGERNGDRSDRYKQISNFHVLIILFLNFLLQYCYKYYSIFGSKFVYTVYEDPRGNALTPKNIENLARLHKMVMTLKSSIIIHS</sequence>
<organism evidence="3 4">
    <name type="scientific">Heterorhabditis bacteriophora</name>
    <name type="common">Entomopathogenic nematode worm</name>
    <dbReference type="NCBI Taxonomy" id="37862"/>
    <lineage>
        <taxon>Eukaryota</taxon>
        <taxon>Metazoa</taxon>
        <taxon>Ecdysozoa</taxon>
        <taxon>Nematoda</taxon>
        <taxon>Chromadorea</taxon>
        <taxon>Rhabditida</taxon>
        <taxon>Rhabditina</taxon>
        <taxon>Rhabditomorpha</taxon>
        <taxon>Strongyloidea</taxon>
        <taxon>Heterorhabditidae</taxon>
        <taxon>Heterorhabditis</taxon>
    </lineage>
</organism>
<evidence type="ECO:0000256" key="1">
    <source>
        <dbReference type="SAM" id="MobiDB-lite"/>
    </source>
</evidence>
<name>A0A1I7WP71_HETBA</name>
<protein>
    <submittedName>
        <fullName evidence="4">Uncharacterized protein</fullName>
    </submittedName>
</protein>
<feature type="compositionally biased region" description="Basic and acidic residues" evidence="1">
    <location>
        <begin position="8"/>
        <end position="24"/>
    </location>
</feature>
<keyword evidence="2" id="KW-0472">Membrane</keyword>
<feature type="transmembrane region" description="Helical" evidence="2">
    <location>
        <begin position="30"/>
        <end position="49"/>
    </location>
</feature>
<dbReference type="Proteomes" id="UP000095283">
    <property type="component" value="Unplaced"/>
</dbReference>
<proteinExistence type="predicted"/>
<dbReference type="AlphaFoldDB" id="A0A1I7WP71"/>
<feature type="region of interest" description="Disordered" evidence="1">
    <location>
        <begin position="1"/>
        <end position="24"/>
    </location>
</feature>
<evidence type="ECO:0000313" key="3">
    <source>
        <dbReference type="Proteomes" id="UP000095283"/>
    </source>
</evidence>
<accession>A0A1I7WP71</accession>
<evidence type="ECO:0000313" key="4">
    <source>
        <dbReference type="WBParaSite" id="Hba_06937"/>
    </source>
</evidence>
<keyword evidence="3" id="KW-1185">Reference proteome</keyword>
<dbReference type="WBParaSite" id="Hba_06937">
    <property type="protein sequence ID" value="Hba_06937"/>
    <property type="gene ID" value="Hba_06937"/>
</dbReference>
<keyword evidence="2" id="KW-1133">Transmembrane helix</keyword>